<dbReference type="Proteomes" id="UP000834106">
    <property type="component" value="Chromosome 17"/>
</dbReference>
<evidence type="ECO:0000313" key="4">
    <source>
        <dbReference type="Proteomes" id="UP000834106"/>
    </source>
</evidence>
<protein>
    <recommendedName>
        <fullName evidence="2">C2H2-type domain-containing protein</fullName>
    </recommendedName>
</protein>
<dbReference type="EMBL" id="OU503052">
    <property type="protein sequence ID" value="CAI9779570.1"/>
    <property type="molecule type" value="Genomic_DNA"/>
</dbReference>
<dbReference type="Pfam" id="PF00096">
    <property type="entry name" value="zf-C2H2"/>
    <property type="match status" value="1"/>
</dbReference>
<keyword evidence="4" id="KW-1185">Reference proteome</keyword>
<gene>
    <name evidence="3" type="ORF">FPE_LOCUS27000</name>
</gene>
<dbReference type="InterPro" id="IPR013087">
    <property type="entry name" value="Znf_C2H2_type"/>
</dbReference>
<evidence type="ECO:0000256" key="1">
    <source>
        <dbReference type="PROSITE-ProRule" id="PRU00042"/>
    </source>
</evidence>
<evidence type="ECO:0000313" key="3">
    <source>
        <dbReference type="EMBL" id="CAI9779570.1"/>
    </source>
</evidence>
<sequence>MGIEQDGREVIFRDIRRYYCEYCGICRSKKSLISSHILLQHKEEIKEKEQKVEIKEGKKLNACEECGVCFKKPAHLKQHTQSHSLEIEVFWKKLLLMGVKHWIPQKRTPKCKRQQHYLEWISTRWVTTCEAPSSEPQSRLY</sequence>
<dbReference type="PROSITE" id="PS50157">
    <property type="entry name" value="ZINC_FINGER_C2H2_2"/>
    <property type="match status" value="1"/>
</dbReference>
<dbReference type="SUPFAM" id="SSF57667">
    <property type="entry name" value="beta-beta-alpha zinc fingers"/>
    <property type="match status" value="1"/>
</dbReference>
<dbReference type="AlphaFoldDB" id="A0AAD2A158"/>
<keyword evidence="1" id="KW-0479">Metal-binding</keyword>
<dbReference type="Gene3D" id="3.30.160.60">
    <property type="entry name" value="Classic Zinc Finger"/>
    <property type="match status" value="1"/>
</dbReference>
<dbReference type="PROSITE" id="PS00028">
    <property type="entry name" value="ZINC_FINGER_C2H2_1"/>
    <property type="match status" value="1"/>
</dbReference>
<keyword evidence="1" id="KW-0863">Zinc-finger</keyword>
<reference evidence="3" key="1">
    <citation type="submission" date="2023-05" db="EMBL/GenBank/DDBJ databases">
        <authorList>
            <person name="Huff M."/>
        </authorList>
    </citation>
    <scope>NUCLEOTIDE SEQUENCE</scope>
</reference>
<dbReference type="SMART" id="SM00355">
    <property type="entry name" value="ZnF_C2H2"/>
    <property type="match status" value="2"/>
</dbReference>
<proteinExistence type="predicted"/>
<accession>A0AAD2A158</accession>
<feature type="domain" description="C2H2-type" evidence="2">
    <location>
        <begin position="61"/>
        <end position="88"/>
    </location>
</feature>
<evidence type="ECO:0000259" key="2">
    <source>
        <dbReference type="PROSITE" id="PS50157"/>
    </source>
</evidence>
<organism evidence="3 4">
    <name type="scientific">Fraxinus pennsylvanica</name>
    <dbReference type="NCBI Taxonomy" id="56036"/>
    <lineage>
        <taxon>Eukaryota</taxon>
        <taxon>Viridiplantae</taxon>
        <taxon>Streptophyta</taxon>
        <taxon>Embryophyta</taxon>
        <taxon>Tracheophyta</taxon>
        <taxon>Spermatophyta</taxon>
        <taxon>Magnoliopsida</taxon>
        <taxon>eudicotyledons</taxon>
        <taxon>Gunneridae</taxon>
        <taxon>Pentapetalae</taxon>
        <taxon>asterids</taxon>
        <taxon>lamiids</taxon>
        <taxon>Lamiales</taxon>
        <taxon>Oleaceae</taxon>
        <taxon>Oleeae</taxon>
        <taxon>Fraxinus</taxon>
    </lineage>
</organism>
<name>A0AAD2A158_9LAMI</name>
<keyword evidence="1" id="KW-0862">Zinc</keyword>
<dbReference type="InterPro" id="IPR036236">
    <property type="entry name" value="Znf_C2H2_sf"/>
</dbReference>
<dbReference type="GO" id="GO:0008270">
    <property type="term" value="F:zinc ion binding"/>
    <property type="evidence" value="ECO:0007669"/>
    <property type="project" value="UniProtKB-KW"/>
</dbReference>